<accession>A0A9W8JVA5</accession>
<evidence type="ECO:0000313" key="5">
    <source>
        <dbReference type="Proteomes" id="UP001148786"/>
    </source>
</evidence>
<feature type="region of interest" description="Disordered" evidence="3">
    <location>
        <begin position="41"/>
        <end position="65"/>
    </location>
</feature>
<evidence type="ECO:0000256" key="2">
    <source>
        <dbReference type="SAM" id="Coils"/>
    </source>
</evidence>
<proteinExistence type="inferred from homology"/>
<feature type="region of interest" description="Disordered" evidence="3">
    <location>
        <begin position="262"/>
        <end position="283"/>
    </location>
</feature>
<gene>
    <name evidence="4" type="ORF">NLJ89_g8513</name>
</gene>
<comment type="similarity">
    <text evidence="1">Belongs to the asaB hydroxylase/desaturase family.</text>
</comment>
<dbReference type="NCBIfam" id="NF041278">
    <property type="entry name" value="CmcJ_NvfI_EfuI"/>
    <property type="match status" value="1"/>
</dbReference>
<dbReference type="InterPro" id="IPR044053">
    <property type="entry name" value="AsaB-like"/>
</dbReference>
<keyword evidence="5" id="KW-1185">Reference proteome</keyword>
<sequence length="443" mass="49671">MRHTADRPLRDLLQDPRGHHLLLSVLTDLCLHHPTVLLSTTPHYHHHGPPPPPPPPSGRERDRVGPFYGRGMRAYGPAPFANPFATFTHTNGSRMSSEEMRAQLERAKAAYKAQKETYRQERELRKRERDRIMAAHRLASGESNNANPVTTQASSSLDNLQTTNIVSNAWGPYPQYEIQSIPRRSNTHPGHGLRRTERKSEDLYSRSLSRITKRLADMGFSETSHAELPEKIKSQLPTSGVISKEKEDDVVTTLLEDLLVSSPKPPVASGSGSRRQESREGAAGSWQVYIRRVHGRTTHIPIGCAPSPACTAISPAADVPQALKNRFQLINLWRPIGKPAFDWPLALCDYRSVDPVKDLTPIALIYPDREEGETLGVKYSDNYKWGYLYGMRPDEIVLIKCFDSIQDGSVARFTPHTAFDDPNTPPGAPLRESIELRALVFYD</sequence>
<dbReference type="GO" id="GO:0016491">
    <property type="term" value="F:oxidoreductase activity"/>
    <property type="evidence" value="ECO:0007669"/>
    <property type="project" value="InterPro"/>
</dbReference>
<evidence type="ECO:0000313" key="4">
    <source>
        <dbReference type="EMBL" id="KAJ3503253.1"/>
    </source>
</evidence>
<feature type="compositionally biased region" description="Basic and acidic residues" evidence="3">
    <location>
        <begin position="194"/>
        <end position="204"/>
    </location>
</feature>
<protein>
    <submittedName>
        <fullName evidence="4">Uncharacterized protein</fullName>
    </submittedName>
</protein>
<feature type="region of interest" description="Disordered" evidence="3">
    <location>
        <begin position="181"/>
        <end position="205"/>
    </location>
</feature>
<dbReference type="PANTHER" id="PTHR34598">
    <property type="entry name" value="BLL6449 PROTEIN"/>
    <property type="match status" value="1"/>
</dbReference>
<feature type="coiled-coil region" evidence="2">
    <location>
        <begin position="94"/>
        <end position="124"/>
    </location>
</feature>
<dbReference type="PANTHER" id="PTHR34598:SF3">
    <property type="entry name" value="OXIDOREDUCTASE AN1597"/>
    <property type="match status" value="1"/>
</dbReference>
<dbReference type="EMBL" id="JANKHO010001166">
    <property type="protein sequence ID" value="KAJ3503253.1"/>
    <property type="molecule type" value="Genomic_DNA"/>
</dbReference>
<dbReference type="Proteomes" id="UP001148786">
    <property type="component" value="Unassembled WGS sequence"/>
</dbReference>
<name>A0A9W8JVA5_9AGAR</name>
<evidence type="ECO:0000256" key="3">
    <source>
        <dbReference type="SAM" id="MobiDB-lite"/>
    </source>
</evidence>
<comment type="caution">
    <text evidence="4">The sequence shown here is derived from an EMBL/GenBank/DDBJ whole genome shotgun (WGS) entry which is preliminary data.</text>
</comment>
<reference evidence="4" key="1">
    <citation type="submission" date="2022-07" db="EMBL/GenBank/DDBJ databases">
        <title>Genome Sequence of Agrocybe chaxingu.</title>
        <authorList>
            <person name="Buettner E."/>
        </authorList>
    </citation>
    <scope>NUCLEOTIDE SEQUENCE</scope>
    <source>
        <strain evidence="4">MP-N11</strain>
    </source>
</reference>
<dbReference type="OrthoDB" id="412788at2759"/>
<evidence type="ECO:0000256" key="1">
    <source>
        <dbReference type="ARBA" id="ARBA00023604"/>
    </source>
</evidence>
<keyword evidence="2" id="KW-0175">Coiled coil</keyword>
<dbReference type="AlphaFoldDB" id="A0A9W8JVA5"/>
<organism evidence="4 5">
    <name type="scientific">Agrocybe chaxingu</name>
    <dbReference type="NCBI Taxonomy" id="84603"/>
    <lineage>
        <taxon>Eukaryota</taxon>
        <taxon>Fungi</taxon>
        <taxon>Dikarya</taxon>
        <taxon>Basidiomycota</taxon>
        <taxon>Agaricomycotina</taxon>
        <taxon>Agaricomycetes</taxon>
        <taxon>Agaricomycetidae</taxon>
        <taxon>Agaricales</taxon>
        <taxon>Agaricineae</taxon>
        <taxon>Strophariaceae</taxon>
        <taxon>Agrocybe</taxon>
    </lineage>
</organism>